<dbReference type="AlphaFoldDB" id="A0ABD5NF41"/>
<dbReference type="GO" id="GO:0016787">
    <property type="term" value="F:hydrolase activity"/>
    <property type="evidence" value="ECO:0007669"/>
    <property type="project" value="UniProtKB-UniRule"/>
</dbReference>
<dbReference type="Pfam" id="PF12850">
    <property type="entry name" value="Metallophos_2"/>
    <property type="match status" value="1"/>
</dbReference>
<feature type="domain" description="Calcineurin-like phosphoesterase" evidence="2">
    <location>
        <begin position="2"/>
        <end position="137"/>
    </location>
</feature>
<proteinExistence type="inferred from homology"/>
<name>A0ABD5NF41_9EURY</name>
<dbReference type="RefSeq" id="WP_232571044.1">
    <property type="nucleotide sequence ID" value="NZ_CP089466.1"/>
</dbReference>
<protein>
    <recommendedName>
        <fullName evidence="1">Phosphoesterase</fullName>
        <ecNumber evidence="1">3.1.4.-</ecNumber>
    </recommendedName>
</protein>
<evidence type="ECO:0000313" key="4">
    <source>
        <dbReference type="Proteomes" id="UP001595660"/>
    </source>
</evidence>
<organism evidence="3 4">
    <name type="scientific">Halobacterium litoreum</name>
    <dbReference type="NCBI Taxonomy" id="2039234"/>
    <lineage>
        <taxon>Archaea</taxon>
        <taxon>Methanobacteriati</taxon>
        <taxon>Methanobacteriota</taxon>
        <taxon>Stenosarchaea group</taxon>
        <taxon>Halobacteria</taxon>
        <taxon>Halobacteriales</taxon>
        <taxon>Halobacteriaceae</taxon>
        <taxon>Halobacterium</taxon>
    </lineage>
</organism>
<dbReference type="EC" id="3.1.4.-" evidence="1"/>
<evidence type="ECO:0000313" key="3">
    <source>
        <dbReference type="EMBL" id="MFC3477836.1"/>
    </source>
</evidence>
<keyword evidence="4" id="KW-1185">Reference proteome</keyword>
<dbReference type="NCBIfam" id="TIGR00040">
    <property type="entry name" value="yfcE"/>
    <property type="match status" value="1"/>
</dbReference>
<dbReference type="InterPro" id="IPR000979">
    <property type="entry name" value="Phosphodiesterase_MJ0936/Vps29"/>
</dbReference>
<dbReference type="Gene3D" id="3.60.21.10">
    <property type="match status" value="1"/>
</dbReference>
<comment type="cofactor">
    <cofactor evidence="1">
        <name>a divalent metal cation</name>
        <dbReference type="ChEBI" id="CHEBI:60240"/>
    </cofactor>
</comment>
<sequence length="170" mass="17915">MIAVLSDTHSDSGHELAGRARDAVESADLVVHAGDFTSETALDAFHDAADTLFAVHGNADSPAVCDRLPTARTFDVEGVTVALTHRQQGGEMGLSLFGRERDADLVVSGHTHAPTVAETADAVLLNPGSHADPRGNPVAHAELYPMDGGVRGEVRTRDGGVLREFRVEGR</sequence>
<dbReference type="InterPro" id="IPR024654">
    <property type="entry name" value="Calcineurin-like_PHP_lpxH"/>
</dbReference>
<dbReference type="InterPro" id="IPR029052">
    <property type="entry name" value="Metallo-depent_PP-like"/>
</dbReference>
<dbReference type="GeneID" id="69119171"/>
<dbReference type="InterPro" id="IPR041802">
    <property type="entry name" value="MPP_YfcE"/>
</dbReference>
<evidence type="ECO:0000256" key="1">
    <source>
        <dbReference type="RuleBase" id="RU362039"/>
    </source>
</evidence>
<comment type="caution">
    <text evidence="3">The sequence shown here is derived from an EMBL/GenBank/DDBJ whole genome shotgun (WGS) entry which is preliminary data.</text>
</comment>
<dbReference type="SUPFAM" id="SSF56300">
    <property type="entry name" value="Metallo-dependent phosphatases"/>
    <property type="match status" value="1"/>
</dbReference>
<reference evidence="3 4" key="1">
    <citation type="journal article" date="2019" name="Int. J. Syst. Evol. Microbiol.">
        <title>The Global Catalogue of Microorganisms (GCM) 10K type strain sequencing project: providing services to taxonomists for standard genome sequencing and annotation.</title>
        <authorList>
            <consortium name="The Broad Institute Genomics Platform"/>
            <consortium name="The Broad Institute Genome Sequencing Center for Infectious Disease"/>
            <person name="Wu L."/>
            <person name="Ma J."/>
        </authorList>
    </citation>
    <scope>NUCLEOTIDE SEQUENCE [LARGE SCALE GENOMIC DNA]</scope>
    <source>
        <strain evidence="3 4">CGMCC 1.12562</strain>
    </source>
</reference>
<comment type="similarity">
    <text evidence="1">Belongs to the metallophosphoesterase superfamily. YfcE family.</text>
</comment>
<keyword evidence="1" id="KW-0479">Metal-binding</keyword>
<accession>A0ABD5NF41</accession>
<evidence type="ECO:0000259" key="2">
    <source>
        <dbReference type="Pfam" id="PF12850"/>
    </source>
</evidence>
<gene>
    <name evidence="3" type="ORF">ACFOKC_08865</name>
</gene>
<dbReference type="PANTHER" id="PTHR11124">
    <property type="entry name" value="VACUOLAR SORTING PROTEIN VPS29"/>
    <property type="match status" value="1"/>
</dbReference>
<dbReference type="EMBL" id="JBHRWN010000002">
    <property type="protein sequence ID" value="MFC3477836.1"/>
    <property type="molecule type" value="Genomic_DNA"/>
</dbReference>
<dbReference type="GO" id="GO:0046872">
    <property type="term" value="F:metal ion binding"/>
    <property type="evidence" value="ECO:0007669"/>
    <property type="project" value="UniProtKB-KW"/>
</dbReference>
<dbReference type="Proteomes" id="UP001595660">
    <property type="component" value="Unassembled WGS sequence"/>
</dbReference>
<dbReference type="CDD" id="cd00841">
    <property type="entry name" value="MPP_YfcE"/>
    <property type="match status" value="1"/>
</dbReference>